<keyword evidence="3 7" id="KW-0812">Transmembrane</keyword>
<evidence type="ECO:0000256" key="6">
    <source>
        <dbReference type="ARBA" id="ARBA00023136"/>
    </source>
</evidence>
<dbReference type="NCBIfam" id="NF033827">
    <property type="entry name" value="CDF_efflux_DmeF"/>
    <property type="match status" value="1"/>
</dbReference>
<dbReference type="OrthoDB" id="271709at2"/>
<evidence type="ECO:0000313" key="9">
    <source>
        <dbReference type="EMBL" id="TXL69996.1"/>
    </source>
</evidence>
<comment type="subcellular location">
    <subcellularLocation>
        <location evidence="1">Membrane</location>
        <topology evidence="1">Multi-pass membrane protein</topology>
    </subcellularLocation>
</comment>
<dbReference type="InterPro" id="IPR058533">
    <property type="entry name" value="Cation_efflux_TM"/>
</dbReference>
<feature type="transmembrane region" description="Helical" evidence="7">
    <location>
        <begin position="183"/>
        <end position="203"/>
    </location>
</feature>
<dbReference type="SUPFAM" id="SSF161111">
    <property type="entry name" value="Cation efflux protein transmembrane domain-like"/>
    <property type="match status" value="1"/>
</dbReference>
<organism evidence="9 10">
    <name type="scientific">Vineibacter terrae</name>
    <dbReference type="NCBI Taxonomy" id="2586908"/>
    <lineage>
        <taxon>Bacteria</taxon>
        <taxon>Pseudomonadati</taxon>
        <taxon>Pseudomonadota</taxon>
        <taxon>Alphaproteobacteria</taxon>
        <taxon>Hyphomicrobiales</taxon>
        <taxon>Vineibacter</taxon>
    </lineage>
</organism>
<dbReference type="GO" id="GO:0005385">
    <property type="term" value="F:zinc ion transmembrane transporter activity"/>
    <property type="evidence" value="ECO:0007669"/>
    <property type="project" value="InterPro"/>
</dbReference>
<dbReference type="InterPro" id="IPR045316">
    <property type="entry name" value="Msc2-like"/>
</dbReference>
<evidence type="ECO:0000256" key="4">
    <source>
        <dbReference type="ARBA" id="ARBA00022989"/>
    </source>
</evidence>
<comment type="caution">
    <text evidence="9">The sequence shown here is derived from an EMBL/GenBank/DDBJ whole genome shotgun (WGS) entry which is preliminary data.</text>
</comment>
<dbReference type="PANTHER" id="PTHR45755">
    <property type="match status" value="1"/>
</dbReference>
<feature type="transmembrane region" description="Helical" evidence="7">
    <location>
        <begin position="28"/>
        <end position="54"/>
    </location>
</feature>
<evidence type="ECO:0000256" key="1">
    <source>
        <dbReference type="ARBA" id="ARBA00004141"/>
    </source>
</evidence>
<dbReference type="Proteomes" id="UP000321638">
    <property type="component" value="Unassembled WGS sequence"/>
</dbReference>
<protein>
    <submittedName>
        <fullName evidence="9">CDF family Co(II)/Ni(II) efflux transporter DmeF</fullName>
    </submittedName>
</protein>
<keyword evidence="6 7" id="KW-0472">Membrane</keyword>
<dbReference type="Pfam" id="PF01545">
    <property type="entry name" value="Cation_efflux"/>
    <property type="match status" value="1"/>
</dbReference>
<feature type="transmembrane region" description="Helical" evidence="7">
    <location>
        <begin position="93"/>
        <end position="112"/>
    </location>
</feature>
<reference evidence="9 10" key="1">
    <citation type="submission" date="2019-06" db="EMBL/GenBank/DDBJ databases">
        <title>New taxonomy in bacterial strain CC-CFT640, isolated from vineyard.</title>
        <authorList>
            <person name="Lin S.-Y."/>
            <person name="Tsai C.-F."/>
            <person name="Young C.-C."/>
        </authorList>
    </citation>
    <scope>NUCLEOTIDE SEQUENCE [LARGE SCALE GENOMIC DNA]</scope>
    <source>
        <strain evidence="9 10">CC-CFT640</strain>
    </source>
</reference>
<name>A0A5C8P914_9HYPH</name>
<proteinExistence type="predicted"/>
<dbReference type="GO" id="GO:0016020">
    <property type="term" value="C:membrane"/>
    <property type="evidence" value="ECO:0007669"/>
    <property type="project" value="UniProtKB-SubCell"/>
</dbReference>
<keyword evidence="10" id="KW-1185">Reference proteome</keyword>
<evidence type="ECO:0000256" key="2">
    <source>
        <dbReference type="ARBA" id="ARBA00022448"/>
    </source>
</evidence>
<dbReference type="AlphaFoldDB" id="A0A5C8P914"/>
<dbReference type="InterPro" id="IPR027469">
    <property type="entry name" value="Cation_efflux_TMD_sf"/>
</dbReference>
<dbReference type="Gene3D" id="1.20.1510.10">
    <property type="entry name" value="Cation efflux protein transmembrane domain"/>
    <property type="match status" value="1"/>
</dbReference>
<dbReference type="EMBL" id="VDUZ01000067">
    <property type="protein sequence ID" value="TXL69996.1"/>
    <property type="molecule type" value="Genomic_DNA"/>
</dbReference>
<evidence type="ECO:0000256" key="5">
    <source>
        <dbReference type="ARBA" id="ARBA00023065"/>
    </source>
</evidence>
<evidence type="ECO:0000259" key="8">
    <source>
        <dbReference type="Pfam" id="PF01545"/>
    </source>
</evidence>
<accession>A0A5C8P914</accession>
<dbReference type="GO" id="GO:0006882">
    <property type="term" value="P:intracellular zinc ion homeostasis"/>
    <property type="evidence" value="ECO:0007669"/>
    <property type="project" value="InterPro"/>
</dbReference>
<keyword evidence="4 7" id="KW-1133">Transmembrane helix</keyword>
<dbReference type="NCBIfam" id="TIGR01297">
    <property type="entry name" value="CDF"/>
    <property type="match status" value="1"/>
</dbReference>
<dbReference type="InterPro" id="IPR002524">
    <property type="entry name" value="Cation_efflux"/>
</dbReference>
<keyword evidence="2" id="KW-0813">Transport</keyword>
<feature type="transmembrane region" description="Helical" evidence="7">
    <location>
        <begin position="132"/>
        <end position="150"/>
    </location>
</feature>
<evidence type="ECO:0000256" key="3">
    <source>
        <dbReference type="ARBA" id="ARBA00022692"/>
    </source>
</evidence>
<evidence type="ECO:0000256" key="7">
    <source>
        <dbReference type="SAM" id="Phobius"/>
    </source>
</evidence>
<gene>
    <name evidence="9" type="primary">dmeF</name>
    <name evidence="9" type="ORF">FHP25_36385</name>
</gene>
<dbReference type="RefSeq" id="WP_147851925.1">
    <property type="nucleotide sequence ID" value="NZ_VDUZ01000067.1"/>
</dbReference>
<feature type="domain" description="Cation efflux protein transmembrane" evidence="8">
    <location>
        <begin position="28"/>
        <end position="240"/>
    </location>
</feature>
<sequence>MHHHSLDTWRHEHVFLGARHDDHERRTWLVVGLTAAMMAIEIVGGLVFGSMALLADGWHMSTHAGALAIAALAYRYARTHARDPRFAFGTGKLGDLAGFTSAIVLAFIAALIGYESAMRLLEPVAIRFDEAIAIAVVGLGVNLLSAWLLGHPDSHGHGHGHHADHGHDEHHHIGHHDHNARAAYWHVLADALTSVLAIVGLLAGRLYGWTWLDPVVGVAGSLVIAHWSWRLARDAGAVLLDAAPDPGLGTAIRGRIEVGGDRITDLHIWRIGPGHHAAIIAVVSDTPMPASAYKDRLGEVTGLSHVTVEVHRCSA</sequence>
<dbReference type="PANTHER" id="PTHR45755:SF4">
    <property type="entry name" value="ZINC TRANSPORTER 7"/>
    <property type="match status" value="1"/>
</dbReference>
<keyword evidence="5" id="KW-0406">Ion transport</keyword>
<evidence type="ECO:0000313" key="10">
    <source>
        <dbReference type="Proteomes" id="UP000321638"/>
    </source>
</evidence>